<dbReference type="InterPro" id="IPR015421">
    <property type="entry name" value="PyrdxlP-dep_Trfase_major"/>
</dbReference>
<dbReference type="Pfam" id="PF00155">
    <property type="entry name" value="Aminotran_1_2"/>
    <property type="match status" value="1"/>
</dbReference>
<dbReference type="InterPro" id="IPR051446">
    <property type="entry name" value="HTH_trans_reg/aminotransferase"/>
</dbReference>
<dbReference type="InterPro" id="IPR015422">
    <property type="entry name" value="PyrdxlP-dep_Trfase_small"/>
</dbReference>
<organism evidence="7 8">
    <name type="scientific">Marinobacter nitratireducens</name>
    <dbReference type="NCBI Taxonomy" id="1137280"/>
    <lineage>
        <taxon>Bacteria</taxon>
        <taxon>Pseudomonadati</taxon>
        <taxon>Pseudomonadota</taxon>
        <taxon>Gammaproteobacteria</taxon>
        <taxon>Pseudomonadales</taxon>
        <taxon>Marinobacteraceae</taxon>
        <taxon>Marinobacter</taxon>
    </lineage>
</organism>
<dbReference type="InterPro" id="IPR000524">
    <property type="entry name" value="Tscrpt_reg_HTH_GntR"/>
</dbReference>
<dbReference type="Gene3D" id="1.10.10.10">
    <property type="entry name" value="Winged helix-like DNA-binding domain superfamily/Winged helix DNA-binding domain"/>
    <property type="match status" value="1"/>
</dbReference>
<keyword evidence="5" id="KW-0804">Transcription</keyword>
<keyword evidence="7" id="KW-0808">Transferase</keyword>
<accession>A0A072N642</accession>
<reference evidence="7 8" key="1">
    <citation type="submission" date="2012-12" db="EMBL/GenBank/DDBJ databases">
        <title>Genome assembly of Marinobacter sp. AK21.</title>
        <authorList>
            <person name="Khatri I."/>
            <person name="Kumar R."/>
            <person name="Vaidya B."/>
            <person name="Subramanian S."/>
            <person name="Pinnaka A."/>
        </authorList>
    </citation>
    <scope>NUCLEOTIDE SEQUENCE [LARGE SCALE GENOMIC DNA]</scope>
    <source>
        <strain evidence="7 8">AK21</strain>
    </source>
</reference>
<dbReference type="SUPFAM" id="SSF46785">
    <property type="entry name" value="Winged helix' DNA-binding domain"/>
    <property type="match status" value="1"/>
</dbReference>
<evidence type="ECO:0000256" key="4">
    <source>
        <dbReference type="ARBA" id="ARBA00023125"/>
    </source>
</evidence>
<evidence type="ECO:0000256" key="2">
    <source>
        <dbReference type="ARBA" id="ARBA00022898"/>
    </source>
</evidence>
<keyword evidence="8" id="KW-1185">Reference proteome</keyword>
<comment type="caution">
    <text evidence="7">The sequence shown here is derived from an EMBL/GenBank/DDBJ whole genome shotgun (WGS) entry which is preliminary data.</text>
</comment>
<keyword evidence="2" id="KW-0663">Pyridoxal phosphate</keyword>
<dbReference type="Gene3D" id="3.40.640.10">
    <property type="entry name" value="Type I PLP-dependent aspartate aminotransferase-like (Major domain)"/>
    <property type="match status" value="1"/>
</dbReference>
<dbReference type="GO" id="GO:0003700">
    <property type="term" value="F:DNA-binding transcription factor activity"/>
    <property type="evidence" value="ECO:0007669"/>
    <property type="project" value="InterPro"/>
</dbReference>
<dbReference type="Gene3D" id="3.90.1150.10">
    <property type="entry name" value="Aspartate Aminotransferase, domain 1"/>
    <property type="match status" value="1"/>
</dbReference>
<dbReference type="CDD" id="cd07377">
    <property type="entry name" value="WHTH_GntR"/>
    <property type="match status" value="1"/>
</dbReference>
<dbReference type="GO" id="GO:0030170">
    <property type="term" value="F:pyridoxal phosphate binding"/>
    <property type="evidence" value="ECO:0007669"/>
    <property type="project" value="InterPro"/>
</dbReference>
<evidence type="ECO:0000313" key="8">
    <source>
        <dbReference type="Proteomes" id="UP000035057"/>
    </source>
</evidence>
<comment type="similarity">
    <text evidence="1">In the C-terminal section; belongs to the class-I pyridoxal-phosphate-dependent aminotransferase family.</text>
</comment>
<dbReference type="OrthoDB" id="9804020at2"/>
<dbReference type="Pfam" id="PF00392">
    <property type="entry name" value="GntR"/>
    <property type="match status" value="1"/>
</dbReference>
<keyword evidence="3" id="KW-0805">Transcription regulation</keyword>
<evidence type="ECO:0000256" key="1">
    <source>
        <dbReference type="ARBA" id="ARBA00005384"/>
    </source>
</evidence>
<gene>
    <name evidence="7" type="ORF">D777_01077</name>
</gene>
<dbReference type="PANTHER" id="PTHR46577:SF2">
    <property type="entry name" value="TRANSCRIPTIONAL REGULATORY PROTEIN"/>
    <property type="match status" value="1"/>
</dbReference>
<evidence type="ECO:0000256" key="3">
    <source>
        <dbReference type="ARBA" id="ARBA00023015"/>
    </source>
</evidence>
<dbReference type="AlphaFoldDB" id="A0A072N642"/>
<dbReference type="InterPro" id="IPR036388">
    <property type="entry name" value="WH-like_DNA-bd_sf"/>
</dbReference>
<keyword evidence="4" id="KW-0238">DNA-binding</keyword>
<keyword evidence="7" id="KW-0032">Aminotransferase</keyword>
<dbReference type="Proteomes" id="UP000035057">
    <property type="component" value="Unassembled WGS sequence"/>
</dbReference>
<dbReference type="PANTHER" id="PTHR46577">
    <property type="entry name" value="HTH-TYPE TRANSCRIPTIONAL REGULATORY PROTEIN GABR"/>
    <property type="match status" value="1"/>
</dbReference>
<dbReference type="CDD" id="cd00609">
    <property type="entry name" value="AAT_like"/>
    <property type="match status" value="1"/>
</dbReference>
<protein>
    <submittedName>
        <fullName evidence="7">Aspartate aminotransferase</fullName>
    </submittedName>
</protein>
<dbReference type="InterPro" id="IPR004839">
    <property type="entry name" value="Aminotransferase_I/II_large"/>
</dbReference>
<evidence type="ECO:0000313" key="7">
    <source>
        <dbReference type="EMBL" id="KEF32443.1"/>
    </source>
</evidence>
<dbReference type="RefSeq" id="WP_036129062.1">
    <property type="nucleotide sequence ID" value="NZ_ANIE01000003.1"/>
</dbReference>
<dbReference type="InterPro" id="IPR015424">
    <property type="entry name" value="PyrdxlP-dep_Trfase"/>
</dbReference>
<evidence type="ECO:0000256" key="5">
    <source>
        <dbReference type="ARBA" id="ARBA00023163"/>
    </source>
</evidence>
<dbReference type="EMBL" id="ANIE01000003">
    <property type="protein sequence ID" value="KEF32443.1"/>
    <property type="molecule type" value="Genomic_DNA"/>
</dbReference>
<name>A0A072N642_9GAMM</name>
<feature type="domain" description="HTH gntR-type" evidence="6">
    <location>
        <begin position="10"/>
        <end position="78"/>
    </location>
</feature>
<dbReference type="InterPro" id="IPR036390">
    <property type="entry name" value="WH_DNA-bd_sf"/>
</dbReference>
<dbReference type="PATRIC" id="fig|1137280.3.peg.892"/>
<dbReference type="SUPFAM" id="SSF53383">
    <property type="entry name" value="PLP-dependent transferases"/>
    <property type="match status" value="1"/>
</dbReference>
<proteinExistence type="inferred from homology"/>
<evidence type="ECO:0000259" key="6">
    <source>
        <dbReference type="PROSITE" id="PS50949"/>
    </source>
</evidence>
<dbReference type="GO" id="GO:0003677">
    <property type="term" value="F:DNA binding"/>
    <property type="evidence" value="ECO:0007669"/>
    <property type="project" value="UniProtKB-KW"/>
</dbReference>
<dbReference type="PROSITE" id="PS50949">
    <property type="entry name" value="HTH_GNTR"/>
    <property type="match status" value="1"/>
</dbReference>
<dbReference type="STRING" id="1137280.D777_01077"/>
<sequence>MNVLSAPHALPRYLELERTLRDQIARGRWQAGERLPSIRALCQIYGFSKITVQHALQRLEALGLVEARERSGFFVTAVQKRFEPPRQSPTLAAPKPVTVSQVFQGIMSRSAAFDLLPDADGDELPPGIIQLNRSIARALRKQADRFQYYEEPAGDSELRAQLALRSAKRGWLADASQFCITSGCQQSLFLALMAVCRHGDVVAVEAPGFYGVLQLLEQLQLKVIEIPASPESGLDVRALEDALEVWDVKACVVSPAFATPTGAVMPPDARARLLELADRYDLAIIEDDIYGESGWFSVPDTLKAIDQSDRVIHCSSFSKVLSRDLRLGWISGARWHEKILKLKLTSQLASSRFLQKGVAGFIAEGGYGSFLRRRRQELRQQRDQLLELLADWDVPLRATAPNGGLALWVELQEEVDTLCLFRTALAEGIVITPGTLFSVSGKFTNCLRISFAHPWNEDRVAALRRLPELLF</sequence>
<dbReference type="SMART" id="SM00345">
    <property type="entry name" value="HTH_GNTR"/>
    <property type="match status" value="1"/>
</dbReference>
<dbReference type="GO" id="GO:0008483">
    <property type="term" value="F:transaminase activity"/>
    <property type="evidence" value="ECO:0007669"/>
    <property type="project" value="UniProtKB-KW"/>
</dbReference>